<gene>
    <name evidence="1" type="ordered locus">Solca_3068</name>
</gene>
<accession>H8KWG7</accession>
<sequence>MENFDRVAAVFQIEYSTVATRGHSRAIDIPNDKNDIGYN</sequence>
<protein>
    <submittedName>
        <fullName evidence="1">Uncharacterized protein</fullName>
    </submittedName>
</protein>
<keyword evidence="2" id="KW-1185">Reference proteome</keyword>
<organism evidence="1 2">
    <name type="scientific">Solitalea canadensis (strain ATCC 29591 / DSM 3403 / JCM 21819 / LMG 8368 / NBRC 15130 / NCIMB 12057 / USAM 9D)</name>
    <name type="common">Flexibacter canadensis</name>
    <dbReference type="NCBI Taxonomy" id="929556"/>
    <lineage>
        <taxon>Bacteria</taxon>
        <taxon>Pseudomonadati</taxon>
        <taxon>Bacteroidota</taxon>
        <taxon>Sphingobacteriia</taxon>
        <taxon>Sphingobacteriales</taxon>
        <taxon>Sphingobacteriaceae</taxon>
        <taxon>Solitalea</taxon>
    </lineage>
</organism>
<proteinExistence type="predicted"/>
<dbReference type="KEGG" id="scn:Solca_3068"/>
<dbReference type="Proteomes" id="UP000007590">
    <property type="component" value="Chromosome"/>
</dbReference>
<dbReference type="EMBL" id="CP003349">
    <property type="protein sequence ID" value="AFD08085.1"/>
    <property type="molecule type" value="Genomic_DNA"/>
</dbReference>
<dbReference type="HOGENOM" id="CLU_3317128_0_0_10"/>
<name>H8KWG7_SOLCM</name>
<dbReference type="STRING" id="929556.Solca_3068"/>
<evidence type="ECO:0000313" key="1">
    <source>
        <dbReference type="EMBL" id="AFD08085.1"/>
    </source>
</evidence>
<dbReference type="AlphaFoldDB" id="H8KWG7"/>
<evidence type="ECO:0000313" key="2">
    <source>
        <dbReference type="Proteomes" id="UP000007590"/>
    </source>
</evidence>
<reference evidence="1" key="1">
    <citation type="submission" date="2012-02" db="EMBL/GenBank/DDBJ databases">
        <title>The complete genome of Solitalea canadensis DSM 3403.</title>
        <authorList>
            <consortium name="US DOE Joint Genome Institute (JGI-PGF)"/>
            <person name="Lucas S."/>
            <person name="Copeland A."/>
            <person name="Lapidus A."/>
            <person name="Glavina del Rio T."/>
            <person name="Dalin E."/>
            <person name="Tice H."/>
            <person name="Bruce D."/>
            <person name="Goodwin L."/>
            <person name="Pitluck S."/>
            <person name="Peters L."/>
            <person name="Ovchinnikova G."/>
            <person name="Lu M."/>
            <person name="Kyrpides N."/>
            <person name="Mavromatis K."/>
            <person name="Ivanova N."/>
            <person name="Brettin T."/>
            <person name="Detter J.C."/>
            <person name="Han C."/>
            <person name="Larimer F."/>
            <person name="Land M."/>
            <person name="Hauser L."/>
            <person name="Markowitz V."/>
            <person name="Cheng J.-F."/>
            <person name="Hugenholtz P."/>
            <person name="Woyke T."/>
            <person name="Wu D."/>
            <person name="Spring S."/>
            <person name="Schroeder M."/>
            <person name="Kopitz M."/>
            <person name="Brambilla E."/>
            <person name="Klenk H.-P."/>
            <person name="Eisen J.A."/>
        </authorList>
    </citation>
    <scope>NUCLEOTIDE SEQUENCE</scope>
    <source>
        <strain evidence="1">DSM 3403</strain>
    </source>
</reference>